<evidence type="ECO:0008006" key="4">
    <source>
        <dbReference type="Google" id="ProtNLM"/>
    </source>
</evidence>
<organism evidence="2 3">
    <name type="scientific">Flavobacterium hydrophilum</name>
    <dbReference type="NCBI Taxonomy" id="2211445"/>
    <lineage>
        <taxon>Bacteria</taxon>
        <taxon>Pseudomonadati</taxon>
        <taxon>Bacteroidota</taxon>
        <taxon>Flavobacteriia</taxon>
        <taxon>Flavobacteriales</taxon>
        <taxon>Flavobacteriaceae</taxon>
        <taxon>Flavobacterium</taxon>
    </lineage>
</organism>
<protein>
    <recommendedName>
        <fullName evidence="4">Carboxypeptidase regulatory-like domain-containing protein</fullName>
    </recommendedName>
</protein>
<feature type="chain" id="PRO_5016014989" description="Carboxypeptidase regulatory-like domain-containing protein" evidence="1">
    <location>
        <begin position="21"/>
        <end position="174"/>
    </location>
</feature>
<gene>
    <name evidence="2" type="ORF">DMB68_15915</name>
</gene>
<name>A0A2V4BY55_9FLAO</name>
<evidence type="ECO:0000313" key="2">
    <source>
        <dbReference type="EMBL" id="PXY43931.1"/>
    </source>
</evidence>
<dbReference type="AlphaFoldDB" id="A0A2V4BY55"/>
<feature type="signal peptide" evidence="1">
    <location>
        <begin position="1"/>
        <end position="20"/>
    </location>
</feature>
<keyword evidence="3" id="KW-1185">Reference proteome</keyword>
<keyword evidence="1" id="KW-0732">Signal</keyword>
<proteinExistence type="predicted"/>
<sequence length="174" mass="20303">MKYALRLLLFMILLTNCATKQPVKKDAVIQIHNKFDDNEVSWFKNKGTGSIKGNAKFKNKSGELRFGEEFRIELMPYSLYTEERLGKIYDNKNSGFVYLEGIPKFIPDPEGYHETIKTFCNKQGDFEFHNLPPGKYYIIAFMFWEKQNIKTEGGLMKQIVLSESESEVVKMKNF</sequence>
<dbReference type="RefSeq" id="WP_110347658.1">
    <property type="nucleotide sequence ID" value="NZ_QJHL01000004.1"/>
</dbReference>
<reference evidence="2 3" key="1">
    <citation type="submission" date="2018-05" db="EMBL/GenBank/DDBJ databases">
        <title>Flavobacterium sp. strain IMCC34758, incomplete genome.</title>
        <authorList>
            <person name="Joung Y."/>
        </authorList>
    </citation>
    <scope>NUCLEOTIDE SEQUENCE [LARGE SCALE GENOMIC DNA]</scope>
    <source>
        <strain evidence="2 3">IMCC34758</strain>
    </source>
</reference>
<dbReference type="Proteomes" id="UP000247681">
    <property type="component" value="Unassembled WGS sequence"/>
</dbReference>
<dbReference type="EMBL" id="QJHL01000004">
    <property type="protein sequence ID" value="PXY43931.1"/>
    <property type="molecule type" value="Genomic_DNA"/>
</dbReference>
<dbReference type="SUPFAM" id="SSF117074">
    <property type="entry name" value="Hypothetical protein PA1324"/>
    <property type="match status" value="1"/>
</dbReference>
<dbReference type="OrthoDB" id="6058208at2"/>
<evidence type="ECO:0000256" key="1">
    <source>
        <dbReference type="SAM" id="SignalP"/>
    </source>
</evidence>
<comment type="caution">
    <text evidence="2">The sequence shown here is derived from an EMBL/GenBank/DDBJ whole genome shotgun (WGS) entry which is preliminary data.</text>
</comment>
<evidence type="ECO:0000313" key="3">
    <source>
        <dbReference type="Proteomes" id="UP000247681"/>
    </source>
</evidence>
<accession>A0A2V4BY55</accession>